<evidence type="ECO:0000313" key="3">
    <source>
        <dbReference type="Proteomes" id="UP000287972"/>
    </source>
</evidence>
<dbReference type="AlphaFoldDB" id="A0A428R3J5"/>
<feature type="region of interest" description="Disordered" evidence="1">
    <location>
        <begin position="122"/>
        <end position="154"/>
    </location>
</feature>
<protein>
    <submittedName>
        <fullName evidence="2">Uncharacterized protein</fullName>
    </submittedName>
</protein>
<evidence type="ECO:0000256" key="1">
    <source>
        <dbReference type="SAM" id="MobiDB-lite"/>
    </source>
</evidence>
<dbReference type="EMBL" id="NKCL01000427">
    <property type="protein sequence ID" value="RSL72106.1"/>
    <property type="molecule type" value="Genomic_DNA"/>
</dbReference>
<comment type="caution">
    <text evidence="2">The sequence shown here is derived from an EMBL/GenBank/DDBJ whole genome shotgun (WGS) entry which is preliminary data.</text>
</comment>
<gene>
    <name evidence="2" type="ORF">CEP51_011963</name>
</gene>
<accession>A0A428R3J5</accession>
<feature type="compositionally biased region" description="Polar residues" evidence="1">
    <location>
        <begin position="122"/>
        <end position="137"/>
    </location>
</feature>
<organism evidence="2 3">
    <name type="scientific">Fusarium floridanum</name>
    <dbReference type="NCBI Taxonomy" id="1325733"/>
    <lineage>
        <taxon>Eukaryota</taxon>
        <taxon>Fungi</taxon>
        <taxon>Dikarya</taxon>
        <taxon>Ascomycota</taxon>
        <taxon>Pezizomycotina</taxon>
        <taxon>Sordariomycetes</taxon>
        <taxon>Hypocreomycetidae</taxon>
        <taxon>Hypocreales</taxon>
        <taxon>Nectriaceae</taxon>
        <taxon>Fusarium</taxon>
        <taxon>Fusarium solani species complex</taxon>
    </lineage>
</organism>
<evidence type="ECO:0000313" key="2">
    <source>
        <dbReference type="EMBL" id="RSL72106.1"/>
    </source>
</evidence>
<reference evidence="2 3" key="1">
    <citation type="submission" date="2017-06" db="EMBL/GenBank/DDBJ databases">
        <title>Comparative genomic analysis of Ambrosia Fusariam Clade fungi.</title>
        <authorList>
            <person name="Stajich J.E."/>
            <person name="Carrillo J."/>
            <person name="Kijimoto T."/>
            <person name="Eskalen A."/>
            <person name="O'Donnell K."/>
            <person name="Kasson M."/>
        </authorList>
    </citation>
    <scope>NUCLEOTIDE SEQUENCE [LARGE SCALE GENOMIC DNA]</scope>
    <source>
        <strain evidence="2 3">NRRL62606</strain>
    </source>
</reference>
<keyword evidence="3" id="KW-1185">Reference proteome</keyword>
<proteinExistence type="predicted"/>
<dbReference type="Proteomes" id="UP000287972">
    <property type="component" value="Unassembled WGS sequence"/>
</dbReference>
<name>A0A428R3J5_9HYPO</name>
<sequence length="154" mass="17115">MTRPLHGETLISLLLLPVKELMEGDHLAISDALEPKTKARPKIFDAVQVAWGPIVHEPKIQHAGNFGDATHWELAKNFGGLLWDRILVPPREVEGWVHEVCSWMYFQCAPLRPQTRKPKSICSESSILNGSPPSAQGSPGKAKRHALSRWARSG</sequence>